<dbReference type="RefSeq" id="WP_407032716.1">
    <property type="nucleotide sequence ID" value="NZ_JAQGEF010000029.1"/>
</dbReference>
<feature type="signal peptide" evidence="1">
    <location>
        <begin position="1"/>
        <end position="19"/>
    </location>
</feature>
<comment type="caution">
    <text evidence="2">The sequence shown here is derived from an EMBL/GenBank/DDBJ whole genome shotgun (WGS) entry which is preliminary data.</text>
</comment>
<dbReference type="SUPFAM" id="SSF56935">
    <property type="entry name" value="Porins"/>
    <property type="match status" value="1"/>
</dbReference>
<dbReference type="EMBL" id="JAQGEF010000029">
    <property type="protein sequence ID" value="MDA3616387.1"/>
    <property type="molecule type" value="Genomic_DNA"/>
</dbReference>
<organism evidence="2 3">
    <name type="scientific">Polluticaenibacter yanchengensis</name>
    <dbReference type="NCBI Taxonomy" id="3014562"/>
    <lineage>
        <taxon>Bacteria</taxon>
        <taxon>Pseudomonadati</taxon>
        <taxon>Bacteroidota</taxon>
        <taxon>Chitinophagia</taxon>
        <taxon>Chitinophagales</taxon>
        <taxon>Chitinophagaceae</taxon>
        <taxon>Polluticaenibacter</taxon>
    </lineage>
</organism>
<evidence type="ECO:0000313" key="3">
    <source>
        <dbReference type="Proteomes" id="UP001210231"/>
    </source>
</evidence>
<evidence type="ECO:0008006" key="4">
    <source>
        <dbReference type="Google" id="ProtNLM"/>
    </source>
</evidence>
<protein>
    <recommendedName>
        <fullName evidence="4">Aromatic hydrocarbon degradation protein</fullName>
    </recommendedName>
</protein>
<gene>
    <name evidence="2" type="ORF">O3P16_16360</name>
</gene>
<evidence type="ECO:0000313" key="2">
    <source>
        <dbReference type="EMBL" id="MDA3616387.1"/>
    </source>
</evidence>
<keyword evidence="1" id="KW-0732">Signal</keyword>
<dbReference type="Gene3D" id="2.40.160.60">
    <property type="entry name" value="Outer membrane protein transport protein (OMPP1/FadL/TodX)"/>
    <property type="match status" value="1"/>
</dbReference>
<name>A0ABT4UNG1_9BACT</name>
<accession>A0ABT4UNG1</accession>
<feature type="chain" id="PRO_5045447411" description="Aromatic hydrocarbon degradation protein" evidence="1">
    <location>
        <begin position="20"/>
        <end position="522"/>
    </location>
</feature>
<reference evidence="2 3" key="1">
    <citation type="submission" date="2022-12" db="EMBL/GenBank/DDBJ databases">
        <title>Chitinophagaceae gen. sp. nov., a new member of the family Chitinophagaceae, isolated from soil in a chemical factory.</title>
        <authorList>
            <person name="Ke Z."/>
        </authorList>
    </citation>
    <scope>NUCLEOTIDE SEQUENCE [LARGE SCALE GENOMIC DNA]</scope>
    <source>
        <strain evidence="2 3">LY-5</strain>
    </source>
</reference>
<proteinExistence type="predicted"/>
<evidence type="ECO:0000256" key="1">
    <source>
        <dbReference type="SAM" id="SignalP"/>
    </source>
</evidence>
<dbReference type="Proteomes" id="UP001210231">
    <property type="component" value="Unassembled WGS sequence"/>
</dbReference>
<sequence>MKKLTLVNIFLILVTALSAQNVEDAVRFSDQIFLGTARNQGIGGSGSSLGGDMSSVYNNPAGIGMYRTNEFSISPTFNFLNNKFTYSGTNTSANKSSLPFGTSGFVFGKTNQYDPRKSSAFALTFNRTGNYNGNTEYRGFNNVSSFTEQYLEQVTKELSGTPANIVKGLENNYIFGASLAYYSFLIDTVTDADGFKIQSLVPLARSNGAGGINQYNRIMSQGGNTELGFAYALNNNDKFNFGFSIGIPIYNYERNQTYREEDATNDSDNDFNYFEYREKYTTKGVGFNAKLGVIIRPEPNIRLGLAVHTPTFASLKDRISSSITADTEGYTTRQQPITTSSADLIGDNEIAGRYEYSLKTPMKFIIGGSYIIGAVKDVKQQKGFINADLEIVNHAGTRYSKAENGSFDDEVYYNGLNDLIKNTYKTAVNVKLGGELKFNTIMARAGLGYYGSPYKIKDLGGERLLGSLGVGYRHRGFFVDFAVTQMFFKRGNVPYYLNDKSSPIADGKISQTMASITFGTKF</sequence>
<keyword evidence="3" id="KW-1185">Reference proteome</keyword>